<reference evidence="2" key="1">
    <citation type="submission" date="2018-06" db="EMBL/GenBank/DDBJ databases">
        <authorList>
            <person name="Zhirakovskaya E."/>
        </authorList>
    </citation>
    <scope>NUCLEOTIDE SEQUENCE</scope>
</reference>
<proteinExistence type="predicted"/>
<evidence type="ECO:0000256" key="1">
    <source>
        <dbReference type="SAM" id="MobiDB-lite"/>
    </source>
</evidence>
<dbReference type="AlphaFoldDB" id="A0A3B0VXE7"/>
<evidence type="ECO:0000313" key="2">
    <source>
        <dbReference type="EMBL" id="VAW43117.1"/>
    </source>
</evidence>
<accession>A0A3B0VXE7</accession>
<protein>
    <submittedName>
        <fullName evidence="2">Uncharacterized protein</fullName>
    </submittedName>
</protein>
<gene>
    <name evidence="2" type="ORF">MNBD_CHLOROFLEXI01-2572</name>
</gene>
<feature type="non-terminal residue" evidence="2">
    <location>
        <position position="42"/>
    </location>
</feature>
<feature type="compositionally biased region" description="Polar residues" evidence="1">
    <location>
        <begin position="1"/>
        <end position="13"/>
    </location>
</feature>
<dbReference type="EMBL" id="UOEU01001029">
    <property type="protein sequence ID" value="VAW43117.1"/>
    <property type="molecule type" value="Genomic_DNA"/>
</dbReference>
<organism evidence="2">
    <name type="scientific">hydrothermal vent metagenome</name>
    <dbReference type="NCBI Taxonomy" id="652676"/>
    <lineage>
        <taxon>unclassified sequences</taxon>
        <taxon>metagenomes</taxon>
        <taxon>ecological metagenomes</taxon>
    </lineage>
</organism>
<sequence>MNKQGDQQNNGLNSRPKPQRPNNNGLLGLNLPQKSIMGLILV</sequence>
<name>A0A3B0VXE7_9ZZZZ</name>
<feature type="region of interest" description="Disordered" evidence="1">
    <location>
        <begin position="1"/>
        <end position="29"/>
    </location>
</feature>